<organism evidence="1 2">
    <name type="scientific">Berkelbacteria bacterium GW2011_GWA1_36_9</name>
    <dbReference type="NCBI Taxonomy" id="1618331"/>
    <lineage>
        <taxon>Bacteria</taxon>
        <taxon>Candidatus Berkelbacteria</taxon>
    </lineage>
</organism>
<reference evidence="1 2" key="1">
    <citation type="journal article" date="2015" name="Nature">
        <title>rRNA introns, odd ribosomes, and small enigmatic genomes across a large radiation of phyla.</title>
        <authorList>
            <person name="Brown C.T."/>
            <person name="Hug L.A."/>
            <person name="Thomas B.C."/>
            <person name="Sharon I."/>
            <person name="Castelle C.J."/>
            <person name="Singh A."/>
            <person name="Wilkins M.J."/>
            <person name="Williams K.H."/>
            <person name="Banfield J.F."/>
        </authorList>
    </citation>
    <scope>NUCLEOTIDE SEQUENCE [LARGE SCALE GENOMIC DNA]</scope>
</reference>
<protein>
    <submittedName>
        <fullName evidence="1">Uncharacterized protein</fullName>
    </submittedName>
</protein>
<evidence type="ECO:0000313" key="1">
    <source>
        <dbReference type="EMBL" id="KKQ18381.1"/>
    </source>
</evidence>
<accession>A0A0G0IQT3</accession>
<gene>
    <name evidence="1" type="ORF">US31_C0005G0031</name>
</gene>
<proteinExistence type="predicted"/>
<dbReference type="EMBL" id="LBSM01000005">
    <property type="protein sequence ID" value="KKQ18381.1"/>
    <property type="molecule type" value="Genomic_DNA"/>
</dbReference>
<dbReference type="AlphaFoldDB" id="A0A0G0IQT3"/>
<evidence type="ECO:0000313" key="2">
    <source>
        <dbReference type="Proteomes" id="UP000034508"/>
    </source>
</evidence>
<sequence length="33" mass="3777">MKLDVVKKDLAESGINRDIIEFPQTETQIFQAV</sequence>
<name>A0A0G0IQT3_9BACT</name>
<comment type="caution">
    <text evidence="1">The sequence shown here is derived from an EMBL/GenBank/DDBJ whole genome shotgun (WGS) entry which is preliminary data.</text>
</comment>
<dbReference type="Proteomes" id="UP000034508">
    <property type="component" value="Unassembled WGS sequence"/>
</dbReference>